<dbReference type="InterPro" id="IPR020050">
    <property type="entry name" value="FO_synthase_su2"/>
</dbReference>
<dbReference type="InterPro" id="IPR007197">
    <property type="entry name" value="rSAM"/>
</dbReference>
<evidence type="ECO:0000256" key="3">
    <source>
        <dbReference type="ARBA" id="ARBA00022723"/>
    </source>
</evidence>
<feature type="binding site" evidence="6">
    <location>
        <position position="76"/>
    </location>
    <ligand>
        <name>[4Fe-4S] cluster</name>
        <dbReference type="ChEBI" id="CHEBI:49883"/>
        <note>4Fe-4S-S-AdoMet</note>
    </ligand>
</feature>
<evidence type="ECO:0000256" key="5">
    <source>
        <dbReference type="ARBA" id="ARBA00023014"/>
    </source>
</evidence>
<dbReference type="PANTHER" id="PTHR43076">
    <property type="entry name" value="FO SYNTHASE (COFH)"/>
    <property type="match status" value="1"/>
</dbReference>
<dbReference type="GO" id="GO:0044689">
    <property type="term" value="F:7,8-didemethyl-8-hydroxy-5-deazariboflavin synthase activity"/>
    <property type="evidence" value="ECO:0007669"/>
    <property type="project" value="TreeGrafter"/>
</dbReference>
<dbReference type="PIRSF" id="PIRSF004762">
    <property type="entry name" value="CHP00423"/>
    <property type="match status" value="1"/>
</dbReference>
<feature type="domain" description="Radical SAM core" evidence="9">
    <location>
        <begin position="55"/>
        <end position="286"/>
    </location>
</feature>
<proteinExistence type="predicted"/>
<keyword evidence="4 6" id="KW-0408">Iron</keyword>
<evidence type="ECO:0000313" key="10">
    <source>
        <dbReference type="EMBL" id="BBO73811.1"/>
    </source>
</evidence>
<keyword evidence="2 6" id="KW-0949">S-adenosyl-L-methionine</keyword>
<dbReference type="Gene3D" id="3.20.20.70">
    <property type="entry name" value="Aldolase class I"/>
    <property type="match status" value="1"/>
</dbReference>
<dbReference type="OrthoDB" id="9802027at2"/>
<reference evidence="10 11" key="1">
    <citation type="submission" date="2019-11" db="EMBL/GenBank/DDBJ databases">
        <title>Comparative genomics of hydrocarbon-degrading Desulfosarcina strains.</title>
        <authorList>
            <person name="Watanabe M."/>
            <person name="Kojima H."/>
            <person name="Fukui M."/>
        </authorList>
    </citation>
    <scope>NUCLEOTIDE SEQUENCE [LARGE SCALE GENOMIC DNA]</scope>
    <source>
        <strain evidence="10 11">PP31</strain>
    </source>
</reference>
<evidence type="ECO:0000256" key="2">
    <source>
        <dbReference type="ARBA" id="ARBA00022691"/>
    </source>
</evidence>
<evidence type="ECO:0000256" key="8">
    <source>
        <dbReference type="SAM" id="MobiDB-lite"/>
    </source>
</evidence>
<name>A0A5K7Z2R6_9BACT</name>
<feature type="binding site" evidence="6">
    <location>
        <position position="73"/>
    </location>
    <ligand>
        <name>[4Fe-4S] cluster</name>
        <dbReference type="ChEBI" id="CHEBI:49883"/>
        <note>4Fe-4S-S-AdoMet</note>
    </ligand>
</feature>
<keyword evidence="3" id="KW-0479">Metal-binding</keyword>
<dbReference type="PROSITE" id="PS51918">
    <property type="entry name" value="RADICAL_SAM"/>
    <property type="match status" value="1"/>
</dbReference>
<dbReference type="SFLD" id="SFLDG01389">
    <property type="entry name" value="menaquinone_synthsis_involved"/>
    <property type="match status" value="1"/>
</dbReference>
<evidence type="ECO:0000256" key="7">
    <source>
        <dbReference type="PIRSR" id="PIRSR004762-2"/>
    </source>
</evidence>
<comment type="cofactor">
    <cofactor evidence="6">
        <name>[4Fe-4S] cluster</name>
        <dbReference type="ChEBI" id="CHEBI:49883"/>
    </cofactor>
    <text evidence="6">Binds 1 [4Fe-4S] cluster. The cluster is coordinated with 3 cysteines and an exchangeable S-adenosyl-L-methionine.</text>
</comment>
<dbReference type="SUPFAM" id="SSF102114">
    <property type="entry name" value="Radical SAM enzymes"/>
    <property type="match status" value="1"/>
</dbReference>
<dbReference type="InterPro" id="IPR013785">
    <property type="entry name" value="Aldolase_TIM"/>
</dbReference>
<dbReference type="GO" id="GO:0051539">
    <property type="term" value="F:4 iron, 4 sulfur cluster binding"/>
    <property type="evidence" value="ECO:0007669"/>
    <property type="project" value="UniProtKB-KW"/>
</dbReference>
<dbReference type="InterPro" id="IPR034405">
    <property type="entry name" value="F420"/>
</dbReference>
<evidence type="ECO:0000256" key="4">
    <source>
        <dbReference type="ARBA" id="ARBA00023004"/>
    </source>
</evidence>
<keyword evidence="5 6" id="KW-0411">Iron-sulfur</keyword>
<evidence type="ECO:0000256" key="6">
    <source>
        <dbReference type="PIRSR" id="PIRSR004762-1"/>
    </source>
</evidence>
<feature type="binding site" evidence="6">
    <location>
        <position position="69"/>
    </location>
    <ligand>
        <name>[4Fe-4S] cluster</name>
        <dbReference type="ChEBI" id="CHEBI:49883"/>
        <note>4Fe-4S-S-AdoMet</note>
    </ligand>
</feature>
<dbReference type="KEGG" id="dwd:DSCW_12280"/>
<dbReference type="SMART" id="SM00729">
    <property type="entry name" value="Elp3"/>
    <property type="match status" value="1"/>
</dbReference>
<dbReference type="InterPro" id="IPR058240">
    <property type="entry name" value="rSAM_sf"/>
</dbReference>
<evidence type="ECO:0000256" key="1">
    <source>
        <dbReference type="ARBA" id="ARBA00022485"/>
    </source>
</evidence>
<dbReference type="SFLD" id="SFLDG01064">
    <property type="entry name" value="F420__menaquinone_cofactor_bio"/>
    <property type="match status" value="1"/>
</dbReference>
<evidence type="ECO:0000313" key="11">
    <source>
        <dbReference type="Proteomes" id="UP000427769"/>
    </source>
</evidence>
<feature type="region of interest" description="Disordered" evidence="8">
    <location>
        <begin position="341"/>
        <end position="360"/>
    </location>
</feature>
<dbReference type="Pfam" id="PF19288">
    <property type="entry name" value="CofH_C"/>
    <property type="match status" value="1"/>
</dbReference>
<dbReference type="NCBIfam" id="TIGR00423">
    <property type="entry name" value="CofH family radical SAM protein"/>
    <property type="match status" value="1"/>
</dbReference>
<dbReference type="SFLD" id="SFLDF00343">
    <property type="entry name" value="aminofutalosine_synthase_(mqnE"/>
    <property type="match status" value="1"/>
</dbReference>
<feature type="binding site" evidence="7">
    <location>
        <position position="178"/>
    </location>
    <ligand>
        <name>S-adenosyl-L-methionine</name>
        <dbReference type="ChEBI" id="CHEBI:59789"/>
    </ligand>
</feature>
<accession>A0A5K7Z2R6</accession>
<dbReference type="AlphaFoldDB" id="A0A5K7Z2R6"/>
<dbReference type="RefSeq" id="WP_155302885.1">
    <property type="nucleotide sequence ID" value="NZ_AP021875.1"/>
</dbReference>
<dbReference type="InterPro" id="IPR045567">
    <property type="entry name" value="CofH/MnqC-like_C"/>
</dbReference>
<dbReference type="SFLD" id="SFLDS00029">
    <property type="entry name" value="Radical_SAM"/>
    <property type="match status" value="1"/>
</dbReference>
<keyword evidence="1 6" id="KW-0004">4Fe-4S</keyword>
<keyword evidence="11" id="KW-1185">Reference proteome</keyword>
<organism evidence="10 11">
    <name type="scientific">Desulfosarcina widdelii</name>
    <dbReference type="NCBI Taxonomy" id="947919"/>
    <lineage>
        <taxon>Bacteria</taxon>
        <taxon>Pseudomonadati</taxon>
        <taxon>Thermodesulfobacteriota</taxon>
        <taxon>Desulfobacteria</taxon>
        <taxon>Desulfobacterales</taxon>
        <taxon>Desulfosarcinaceae</taxon>
        <taxon>Desulfosarcina</taxon>
    </lineage>
</organism>
<dbReference type="Proteomes" id="UP000427769">
    <property type="component" value="Chromosome"/>
</dbReference>
<evidence type="ECO:0000259" key="9">
    <source>
        <dbReference type="PROSITE" id="PS51918"/>
    </source>
</evidence>
<dbReference type="CDD" id="cd01335">
    <property type="entry name" value="Radical_SAM"/>
    <property type="match status" value="1"/>
</dbReference>
<dbReference type="GO" id="GO:0046872">
    <property type="term" value="F:metal ion binding"/>
    <property type="evidence" value="ECO:0007669"/>
    <property type="project" value="UniProtKB-KW"/>
</dbReference>
<feature type="binding site" evidence="7">
    <location>
        <position position="75"/>
    </location>
    <ligand>
        <name>S-adenosyl-L-methionine</name>
        <dbReference type="ChEBI" id="CHEBI:59789"/>
    </ligand>
</feature>
<sequence>MHNPVFDRALEKGARCEQLSREEAYSLAEEITPDRLHRLGRAALANRKKRYGRNATYVFNLQINPTNICGSGCTFCNYAASRNAPHAYVLEEPGIIDKVRRLQATEAHIVGGLNQIWPYSRNLELVRSLRTTFPDLHIKGYTAVEIDYFARTSGLAESDVLDQLLEAGLDAMPGGGAEIFSDRLYRLHWKNKTSPEGWVRIHQLAHEKGIPTNATMLFGFGDTWNERIEHLLILRQAQERSGGFSCFIPLPFQPGAGHFIEKGPTPLETLAVLAISRLVLDNIPHLKSYWPMTGLETGAAGLSWGADDMDGTISEEKIAHLAGAPTPVGLAREKMEETIATAGFTPVERDGAFSPRKAVR</sequence>
<dbReference type="GO" id="GO:0016765">
    <property type="term" value="F:transferase activity, transferring alkyl or aryl (other than methyl) groups"/>
    <property type="evidence" value="ECO:0007669"/>
    <property type="project" value="InterPro"/>
</dbReference>
<dbReference type="Pfam" id="PF04055">
    <property type="entry name" value="Radical_SAM"/>
    <property type="match status" value="1"/>
</dbReference>
<protein>
    <submittedName>
        <fullName evidence="10">Aminodeoxyfutalosine synthase</fullName>
    </submittedName>
</protein>
<dbReference type="InterPro" id="IPR006638">
    <property type="entry name" value="Elp3/MiaA/NifB-like_rSAM"/>
</dbReference>
<dbReference type="EMBL" id="AP021875">
    <property type="protein sequence ID" value="BBO73811.1"/>
    <property type="molecule type" value="Genomic_DNA"/>
</dbReference>
<dbReference type="PANTHER" id="PTHR43076:SF7">
    <property type="entry name" value="AMINODEOXYFUTALOSINE SYNTHASE"/>
    <property type="match status" value="1"/>
</dbReference>
<gene>
    <name evidence="10" type="primary">mqnE</name>
    <name evidence="10" type="ORF">DSCW_12280</name>
</gene>